<dbReference type="AlphaFoldDB" id="A0A7X5TRQ7"/>
<dbReference type="Proteomes" id="UP000541033">
    <property type="component" value="Unassembled WGS sequence"/>
</dbReference>
<accession>A0A7X5TRQ7</accession>
<sequence length="155" mass="17526">MAAPLDLDILAGLRAIGIHEPSPEEPLHVRLVSALYRTRGESWGNALIAIKFEFNWACNQAGEVYANAKTDYERLIDIETTKIRATQEKVSRAEAEQIVRATEEAYKLKLAFLVAEKREQSMRKFLDTLGEALELHRTDRADKRKTDSFHAEAGV</sequence>
<organism evidence="1 2">
    <name type="scientific">Lysinibacter cavernae</name>
    <dbReference type="NCBI Taxonomy" id="1640652"/>
    <lineage>
        <taxon>Bacteria</taxon>
        <taxon>Bacillati</taxon>
        <taxon>Actinomycetota</taxon>
        <taxon>Actinomycetes</taxon>
        <taxon>Micrococcales</taxon>
        <taxon>Microbacteriaceae</taxon>
        <taxon>Lysinibacter</taxon>
    </lineage>
</organism>
<reference evidence="1 2" key="1">
    <citation type="submission" date="2020-02" db="EMBL/GenBank/DDBJ databases">
        <title>Sequencing the genomes of 1000 actinobacteria strains.</title>
        <authorList>
            <person name="Klenk H.-P."/>
        </authorList>
    </citation>
    <scope>NUCLEOTIDE SEQUENCE [LARGE SCALE GENOMIC DNA]</scope>
    <source>
        <strain evidence="1 2">DSM 27960</strain>
    </source>
</reference>
<comment type="caution">
    <text evidence="1">The sequence shown here is derived from an EMBL/GenBank/DDBJ whole genome shotgun (WGS) entry which is preliminary data.</text>
</comment>
<name>A0A7X5TRQ7_9MICO</name>
<gene>
    <name evidence="1" type="ORF">FHX76_000389</name>
</gene>
<dbReference type="EMBL" id="JAAMOX010000001">
    <property type="protein sequence ID" value="NIH52521.1"/>
    <property type="molecule type" value="Genomic_DNA"/>
</dbReference>
<evidence type="ECO:0000313" key="1">
    <source>
        <dbReference type="EMBL" id="NIH52521.1"/>
    </source>
</evidence>
<keyword evidence="2" id="KW-1185">Reference proteome</keyword>
<dbReference type="RefSeq" id="WP_167147193.1">
    <property type="nucleotide sequence ID" value="NZ_JAAMOX010000001.1"/>
</dbReference>
<evidence type="ECO:0000313" key="2">
    <source>
        <dbReference type="Proteomes" id="UP000541033"/>
    </source>
</evidence>
<protein>
    <submittedName>
        <fullName evidence="1">Uncharacterized protein</fullName>
    </submittedName>
</protein>
<proteinExistence type="predicted"/>